<evidence type="ECO:0000313" key="1">
    <source>
        <dbReference type="EMBL" id="EMI57104.1"/>
    </source>
</evidence>
<name>M5U739_9BACT</name>
<dbReference type="PATRIC" id="fig|1263870.3.peg.1553"/>
<organism evidence="1 2">
    <name type="scientific">Rhodopirellula sallentina SM41</name>
    <dbReference type="NCBI Taxonomy" id="1263870"/>
    <lineage>
        <taxon>Bacteria</taxon>
        <taxon>Pseudomonadati</taxon>
        <taxon>Planctomycetota</taxon>
        <taxon>Planctomycetia</taxon>
        <taxon>Pirellulales</taxon>
        <taxon>Pirellulaceae</taxon>
        <taxon>Rhodopirellula</taxon>
    </lineage>
</organism>
<dbReference type="AlphaFoldDB" id="M5U739"/>
<sequence>MTQTQGNPFQLLNDVSFVGVNDTQVGLGVPKDYVSGEPITFSGTVNASFETMGLSLAESYYWRWGEGEHADYVVLKIGTCAVSEPTSLLAMVPIATVLLRRRRQRP</sequence>
<protein>
    <submittedName>
        <fullName evidence="1">Uncharacterized protein</fullName>
    </submittedName>
</protein>
<proteinExistence type="predicted"/>
<comment type="caution">
    <text evidence="1">The sequence shown here is derived from an EMBL/GenBank/DDBJ whole genome shotgun (WGS) entry which is preliminary data.</text>
</comment>
<reference evidence="1 2" key="1">
    <citation type="journal article" date="2013" name="Mar. Genomics">
        <title>Expression of sulfatases in Rhodopirellula baltica and the diversity of sulfatases in the genus Rhodopirellula.</title>
        <authorList>
            <person name="Wegner C.E."/>
            <person name="Richter-Heitmann T."/>
            <person name="Klindworth A."/>
            <person name="Klockow C."/>
            <person name="Richter M."/>
            <person name="Achstetter T."/>
            <person name="Glockner F.O."/>
            <person name="Harder J."/>
        </authorList>
    </citation>
    <scope>NUCLEOTIDE SEQUENCE [LARGE SCALE GENOMIC DNA]</scope>
    <source>
        <strain evidence="1 2">SM41</strain>
    </source>
</reference>
<gene>
    <name evidence="1" type="ORF">RSSM_01450</name>
</gene>
<dbReference type="Proteomes" id="UP000011885">
    <property type="component" value="Unassembled WGS sequence"/>
</dbReference>
<keyword evidence="2" id="KW-1185">Reference proteome</keyword>
<dbReference type="EMBL" id="ANOH01000111">
    <property type="protein sequence ID" value="EMI57104.1"/>
    <property type="molecule type" value="Genomic_DNA"/>
</dbReference>
<accession>M5U739</accession>
<evidence type="ECO:0000313" key="2">
    <source>
        <dbReference type="Proteomes" id="UP000011885"/>
    </source>
</evidence>